<evidence type="ECO:0000313" key="1">
    <source>
        <dbReference type="EMBL" id="GAF69936.1"/>
    </source>
</evidence>
<dbReference type="EMBL" id="BARS01007835">
    <property type="protein sequence ID" value="GAF69936.1"/>
    <property type="molecule type" value="Genomic_DNA"/>
</dbReference>
<name>X0S3W3_9ZZZZ</name>
<gene>
    <name evidence="1" type="ORF">S01H1_15018</name>
</gene>
<comment type="caution">
    <text evidence="1">The sequence shown here is derived from an EMBL/GenBank/DDBJ whole genome shotgun (WGS) entry which is preliminary data.</text>
</comment>
<organism evidence="1">
    <name type="scientific">marine sediment metagenome</name>
    <dbReference type="NCBI Taxonomy" id="412755"/>
    <lineage>
        <taxon>unclassified sequences</taxon>
        <taxon>metagenomes</taxon>
        <taxon>ecological metagenomes</taxon>
    </lineage>
</organism>
<reference evidence="1" key="1">
    <citation type="journal article" date="2014" name="Front. Microbiol.">
        <title>High frequency of phylogenetically diverse reductive dehalogenase-homologous genes in deep subseafloor sedimentary metagenomes.</title>
        <authorList>
            <person name="Kawai M."/>
            <person name="Futagami T."/>
            <person name="Toyoda A."/>
            <person name="Takaki Y."/>
            <person name="Nishi S."/>
            <person name="Hori S."/>
            <person name="Arai W."/>
            <person name="Tsubouchi T."/>
            <person name="Morono Y."/>
            <person name="Uchiyama I."/>
            <person name="Ito T."/>
            <person name="Fujiyama A."/>
            <person name="Inagaki F."/>
            <person name="Takami H."/>
        </authorList>
    </citation>
    <scope>NUCLEOTIDE SEQUENCE</scope>
    <source>
        <strain evidence="1">Expedition CK06-06</strain>
    </source>
</reference>
<protein>
    <submittedName>
        <fullName evidence="1">Uncharacterized protein</fullName>
    </submittedName>
</protein>
<accession>X0S3W3</accession>
<sequence>MGTQIITFDKITGEVESVKSISRPEDILLNIDQSKFDWLVVDKIPEHKDHWHYKNGKMVEKPQAIIDKLEADKLEAESQRRMPTYLKGDEDIMAEIMAEYLTELRTKAGIAGGVTAESIKAEVATRREQHRNPNKK</sequence>
<proteinExistence type="predicted"/>
<dbReference type="AlphaFoldDB" id="X0S3W3"/>